<dbReference type="EMBL" id="BQNB010015145">
    <property type="protein sequence ID" value="GJT36525.1"/>
    <property type="molecule type" value="Genomic_DNA"/>
</dbReference>
<accession>A0ABQ5DBB1</accession>
<dbReference type="InterPro" id="IPR020581">
    <property type="entry name" value="GDC_P"/>
</dbReference>
<keyword evidence="2" id="KW-1185">Reference proteome</keyword>
<evidence type="ECO:0000313" key="1">
    <source>
        <dbReference type="EMBL" id="GJT36525.1"/>
    </source>
</evidence>
<name>A0ABQ5DBB1_9ASTR</name>
<dbReference type="PANTHER" id="PTHR11773">
    <property type="entry name" value="GLYCINE DEHYDROGENASE, DECARBOXYLATING"/>
    <property type="match status" value="1"/>
</dbReference>
<reference evidence="1" key="1">
    <citation type="journal article" date="2022" name="Int. J. Mol. Sci.">
        <title>Draft Genome of Tanacetum Coccineum: Genomic Comparison of Closely Related Tanacetum-Family Plants.</title>
        <authorList>
            <person name="Yamashiro T."/>
            <person name="Shiraishi A."/>
            <person name="Nakayama K."/>
            <person name="Satake H."/>
        </authorList>
    </citation>
    <scope>NUCLEOTIDE SEQUENCE</scope>
</reference>
<dbReference type="PANTHER" id="PTHR11773:SF1">
    <property type="entry name" value="GLYCINE DEHYDROGENASE (DECARBOXYLATING), MITOCHONDRIAL"/>
    <property type="match status" value="1"/>
</dbReference>
<feature type="non-terminal residue" evidence="1">
    <location>
        <position position="200"/>
    </location>
</feature>
<evidence type="ECO:0000313" key="2">
    <source>
        <dbReference type="Proteomes" id="UP001151760"/>
    </source>
</evidence>
<protein>
    <submittedName>
        <fullName evidence="1">Glycine dehydrogenase, mitochondrial-like protein</fullName>
    </submittedName>
</protein>
<dbReference type="InterPro" id="IPR015421">
    <property type="entry name" value="PyrdxlP-dep_Trfase_major"/>
</dbReference>
<dbReference type="SUPFAM" id="SSF53383">
    <property type="entry name" value="PLP-dependent transferases"/>
    <property type="match status" value="1"/>
</dbReference>
<organism evidence="1 2">
    <name type="scientific">Tanacetum coccineum</name>
    <dbReference type="NCBI Taxonomy" id="301880"/>
    <lineage>
        <taxon>Eukaryota</taxon>
        <taxon>Viridiplantae</taxon>
        <taxon>Streptophyta</taxon>
        <taxon>Embryophyta</taxon>
        <taxon>Tracheophyta</taxon>
        <taxon>Spermatophyta</taxon>
        <taxon>Magnoliopsida</taxon>
        <taxon>eudicotyledons</taxon>
        <taxon>Gunneridae</taxon>
        <taxon>Pentapetalae</taxon>
        <taxon>asterids</taxon>
        <taxon>campanulids</taxon>
        <taxon>Asterales</taxon>
        <taxon>Asteraceae</taxon>
        <taxon>Asteroideae</taxon>
        <taxon>Anthemideae</taxon>
        <taxon>Anthemidinae</taxon>
        <taxon>Tanacetum</taxon>
    </lineage>
</organism>
<reference evidence="1" key="2">
    <citation type="submission" date="2022-01" db="EMBL/GenBank/DDBJ databases">
        <authorList>
            <person name="Yamashiro T."/>
            <person name="Shiraishi A."/>
            <person name="Satake H."/>
            <person name="Nakayama K."/>
        </authorList>
    </citation>
    <scope>NUCLEOTIDE SEQUENCE</scope>
</reference>
<comment type="caution">
    <text evidence="1">The sequence shown here is derived from an EMBL/GenBank/DDBJ whole genome shotgun (WGS) entry which is preliminary data.</text>
</comment>
<proteinExistence type="predicted"/>
<gene>
    <name evidence="1" type="ORF">Tco_0926944</name>
</gene>
<dbReference type="InterPro" id="IPR015424">
    <property type="entry name" value="PyrdxlP-dep_Trfase"/>
</dbReference>
<dbReference type="Proteomes" id="UP001151760">
    <property type="component" value="Unassembled WGS sequence"/>
</dbReference>
<sequence length="200" mass="21636">MKLDLRSECKEREPAFTVHRFQAVPFTGRFFQGLDDVMHEVGLTSPGWIGADVCHLNLHNTFCILHGGGGPGMGPIGVKKHLEPYLPSHPVDWSRNDMGDFKIVVDLKRGENPRLALVNSVSASDYGFGDLPAAAPKIPVLSAWFSARVFSGSVAIPMLLPSPLASPSLTTTTPTSGDTLNSLLFRSDVTVAKAAIRFHE</sequence>
<dbReference type="Gene3D" id="3.40.640.10">
    <property type="entry name" value="Type I PLP-dependent aspartate aminotransferase-like (Major domain)"/>
    <property type="match status" value="1"/>
</dbReference>